<evidence type="ECO:0000313" key="2">
    <source>
        <dbReference type="EMBL" id="KAF1013483.1"/>
    </source>
</evidence>
<dbReference type="Pfam" id="PF11391">
    <property type="entry name" value="DUF2798"/>
    <property type="match status" value="1"/>
</dbReference>
<evidence type="ECO:0008006" key="4">
    <source>
        <dbReference type="Google" id="ProtNLM"/>
    </source>
</evidence>
<sequence>MSTPLRPRLLHPRWKLHARSTPFVFAFFMSSLMALLMCMVITGVNAGLGQGYAARVLGAYQLAMPAAFCGVLLLRPLVQRLVAVTVRAH</sequence>
<keyword evidence="1" id="KW-1133">Transmembrane helix</keyword>
<dbReference type="InterPro" id="IPR021529">
    <property type="entry name" value="DUF2798"/>
</dbReference>
<evidence type="ECO:0000256" key="1">
    <source>
        <dbReference type="SAM" id="Phobius"/>
    </source>
</evidence>
<dbReference type="Proteomes" id="UP000487117">
    <property type="component" value="Unassembled WGS sequence"/>
</dbReference>
<keyword evidence="1" id="KW-0472">Membrane</keyword>
<evidence type="ECO:0000313" key="3">
    <source>
        <dbReference type="Proteomes" id="UP000487117"/>
    </source>
</evidence>
<dbReference type="AlphaFoldDB" id="A0A7V8FE20"/>
<name>A0A7V8FE20_STEMA</name>
<feature type="transmembrane region" description="Helical" evidence="1">
    <location>
        <begin position="21"/>
        <end position="46"/>
    </location>
</feature>
<organism evidence="2 3">
    <name type="scientific">Stenotrophomonas maltophilia</name>
    <name type="common">Pseudomonas maltophilia</name>
    <name type="synonym">Xanthomonas maltophilia</name>
    <dbReference type="NCBI Taxonomy" id="40324"/>
    <lineage>
        <taxon>Bacteria</taxon>
        <taxon>Pseudomonadati</taxon>
        <taxon>Pseudomonadota</taxon>
        <taxon>Gammaproteobacteria</taxon>
        <taxon>Lysobacterales</taxon>
        <taxon>Lysobacteraceae</taxon>
        <taxon>Stenotrophomonas</taxon>
        <taxon>Stenotrophomonas maltophilia group</taxon>
    </lineage>
</organism>
<protein>
    <recommendedName>
        <fullName evidence="4">DUF2798 domain-containing protein</fullName>
    </recommendedName>
</protein>
<keyword evidence="1" id="KW-0812">Transmembrane</keyword>
<accession>A0A7V8FE20</accession>
<reference evidence="3" key="1">
    <citation type="journal article" date="2020" name="MBio">
        <title>Horizontal gene transfer to a defensive symbiont with a reduced genome amongst a multipartite beetle microbiome.</title>
        <authorList>
            <person name="Waterworth S.C."/>
            <person name="Florez L.V."/>
            <person name="Rees E.R."/>
            <person name="Hertweck C."/>
            <person name="Kaltenpoth M."/>
            <person name="Kwan J.C."/>
        </authorList>
    </citation>
    <scope>NUCLEOTIDE SEQUENCE [LARGE SCALE GENOMIC DNA]</scope>
</reference>
<gene>
    <name evidence="2" type="ORF">GAK31_03632</name>
</gene>
<dbReference type="EMBL" id="WNDS01000005">
    <property type="protein sequence ID" value="KAF1013483.1"/>
    <property type="molecule type" value="Genomic_DNA"/>
</dbReference>
<comment type="caution">
    <text evidence="2">The sequence shown here is derived from an EMBL/GenBank/DDBJ whole genome shotgun (WGS) entry which is preliminary data.</text>
</comment>
<feature type="transmembrane region" description="Helical" evidence="1">
    <location>
        <begin position="52"/>
        <end position="74"/>
    </location>
</feature>
<proteinExistence type="predicted"/>